<evidence type="ECO:0000313" key="4">
    <source>
        <dbReference type="Proteomes" id="UP000318017"/>
    </source>
</evidence>
<evidence type="ECO:0000256" key="2">
    <source>
        <dbReference type="SAM" id="SignalP"/>
    </source>
</evidence>
<keyword evidence="2" id="KW-0732">Signal</keyword>
<accession>A0A518GGF6</accession>
<dbReference type="OrthoDB" id="288935at2"/>
<dbReference type="EMBL" id="CP036298">
    <property type="protein sequence ID" value="QDV27663.1"/>
    <property type="molecule type" value="Genomic_DNA"/>
</dbReference>
<reference evidence="3 4" key="1">
    <citation type="submission" date="2019-02" db="EMBL/GenBank/DDBJ databases">
        <title>Deep-cultivation of Planctomycetes and their phenomic and genomic characterization uncovers novel biology.</title>
        <authorList>
            <person name="Wiegand S."/>
            <person name="Jogler M."/>
            <person name="Boedeker C."/>
            <person name="Pinto D."/>
            <person name="Vollmers J."/>
            <person name="Rivas-Marin E."/>
            <person name="Kohn T."/>
            <person name="Peeters S.H."/>
            <person name="Heuer A."/>
            <person name="Rast P."/>
            <person name="Oberbeckmann S."/>
            <person name="Bunk B."/>
            <person name="Jeske O."/>
            <person name="Meyerdierks A."/>
            <person name="Storesund J.E."/>
            <person name="Kallscheuer N."/>
            <person name="Luecker S."/>
            <person name="Lage O.M."/>
            <person name="Pohl T."/>
            <person name="Merkel B.J."/>
            <person name="Hornburger P."/>
            <person name="Mueller R.-W."/>
            <person name="Bruemmer F."/>
            <person name="Labrenz M."/>
            <person name="Spormann A.M."/>
            <person name="Op den Camp H."/>
            <person name="Overmann J."/>
            <person name="Amann R."/>
            <person name="Jetten M.S.M."/>
            <person name="Mascher T."/>
            <person name="Medema M.H."/>
            <person name="Devos D.P."/>
            <person name="Kaster A.-K."/>
            <person name="Ovreas L."/>
            <person name="Rohde M."/>
            <person name="Galperin M.Y."/>
            <person name="Jogler C."/>
        </authorList>
    </citation>
    <scope>NUCLEOTIDE SEQUENCE [LARGE SCALE GENOMIC DNA]</scope>
    <source>
        <strain evidence="3 4">Q31a</strain>
    </source>
</reference>
<dbReference type="KEGG" id="ahel:Q31a_60560"/>
<sequence precursor="true">MLIQGRMNQLLLAAAACLSAVPGQVAAQEDASVVVKLTPASQQTSEDLTLHENASFRLVSSSTNNRTERVASLRTNSFGFQSDSAPPPPVVSPPVALSPTHQTEPADSEALAPMQSRKLVNAISAVNVSVHDIGTGVVPTPSSDRHAEEAVFLQDGYARGAAFQCVHWHPSEICHFPLYFEDAMLERHGHVRFSCIQPVASGAKFLTSAVMLPYLSTLQPPCQSRYALGHYRAGSCAPRLRNTVPWDCKAATVQTLSVGGLFWAAPL</sequence>
<gene>
    <name evidence="3" type="ORF">Q31a_60560</name>
</gene>
<name>A0A518GGF6_9BACT</name>
<proteinExistence type="predicted"/>
<dbReference type="AlphaFoldDB" id="A0A518GGF6"/>
<organism evidence="3 4">
    <name type="scientific">Aureliella helgolandensis</name>
    <dbReference type="NCBI Taxonomy" id="2527968"/>
    <lineage>
        <taxon>Bacteria</taxon>
        <taxon>Pseudomonadati</taxon>
        <taxon>Planctomycetota</taxon>
        <taxon>Planctomycetia</taxon>
        <taxon>Pirellulales</taxon>
        <taxon>Pirellulaceae</taxon>
        <taxon>Aureliella</taxon>
    </lineage>
</organism>
<feature type="region of interest" description="Disordered" evidence="1">
    <location>
        <begin position="78"/>
        <end position="111"/>
    </location>
</feature>
<protein>
    <submittedName>
        <fullName evidence="3">Uncharacterized protein</fullName>
    </submittedName>
</protein>
<feature type="signal peptide" evidence="2">
    <location>
        <begin position="1"/>
        <end position="27"/>
    </location>
</feature>
<evidence type="ECO:0000256" key="1">
    <source>
        <dbReference type="SAM" id="MobiDB-lite"/>
    </source>
</evidence>
<keyword evidence="4" id="KW-1185">Reference proteome</keyword>
<feature type="chain" id="PRO_5021750614" evidence="2">
    <location>
        <begin position="28"/>
        <end position="267"/>
    </location>
</feature>
<evidence type="ECO:0000313" key="3">
    <source>
        <dbReference type="EMBL" id="QDV27663.1"/>
    </source>
</evidence>
<dbReference type="PROSITE" id="PS51257">
    <property type="entry name" value="PROKAR_LIPOPROTEIN"/>
    <property type="match status" value="1"/>
</dbReference>
<dbReference type="Proteomes" id="UP000318017">
    <property type="component" value="Chromosome"/>
</dbReference>